<evidence type="ECO:0000259" key="2">
    <source>
        <dbReference type="Pfam" id="PF01593"/>
    </source>
</evidence>
<dbReference type="PANTHER" id="PTHR10742:SF313">
    <property type="entry name" value="AMINE OXIDASE"/>
    <property type="match status" value="1"/>
</dbReference>
<evidence type="ECO:0000259" key="3">
    <source>
        <dbReference type="Pfam" id="PF01757"/>
    </source>
</evidence>
<dbReference type="Gene3D" id="2.160.20.10">
    <property type="entry name" value="Single-stranded right-handed beta-helix, Pectin lyase-like"/>
    <property type="match status" value="1"/>
</dbReference>
<gene>
    <name evidence="5" type="ORF">Purlil1_1440</name>
</gene>
<name>A0ABR0CCC2_PURLI</name>
<dbReference type="SUPFAM" id="SSF51126">
    <property type="entry name" value="Pectin lyase-like"/>
    <property type="match status" value="1"/>
</dbReference>
<feature type="region of interest" description="Disordered" evidence="1">
    <location>
        <begin position="1462"/>
        <end position="1482"/>
    </location>
</feature>
<accession>A0ABR0CCC2</accession>
<dbReference type="Proteomes" id="UP001287286">
    <property type="component" value="Unassembled WGS sequence"/>
</dbReference>
<dbReference type="Pfam" id="PF13229">
    <property type="entry name" value="Beta_helix"/>
    <property type="match status" value="1"/>
</dbReference>
<feature type="domain" description="Amine oxidase" evidence="2">
    <location>
        <begin position="1"/>
        <end position="437"/>
    </location>
</feature>
<keyword evidence="6" id="KW-1185">Reference proteome</keyword>
<dbReference type="Gene3D" id="3.90.660.10">
    <property type="match status" value="1"/>
</dbReference>
<dbReference type="Pfam" id="PF01593">
    <property type="entry name" value="Amino_oxidase"/>
    <property type="match status" value="1"/>
</dbReference>
<dbReference type="SUPFAM" id="SSF51905">
    <property type="entry name" value="FAD/NAD(P)-binding domain"/>
    <property type="match status" value="1"/>
</dbReference>
<evidence type="ECO:0000259" key="4">
    <source>
        <dbReference type="Pfam" id="PF13229"/>
    </source>
</evidence>
<dbReference type="PANTHER" id="PTHR10742">
    <property type="entry name" value="FLAVIN MONOAMINE OXIDASE"/>
    <property type="match status" value="1"/>
</dbReference>
<dbReference type="InterPro" id="IPR036188">
    <property type="entry name" value="FAD/NAD-bd_sf"/>
</dbReference>
<dbReference type="InterPro" id="IPR002656">
    <property type="entry name" value="Acyl_transf_3_dom"/>
</dbReference>
<sequence>MAGVTAAQALHNASISDFVIIEYQDRIGGRAQHTTFGKQKDGSPYTIELGANWIQGLGKPGGPENPVWTFSKKYNLTNTYSNYSSILTYNETGYTDFSHLLDVYEEAASGMNIEAGRLLAENLQDQSARSGLALAGWNPKHSDMAAQAVDYWSWDWESAFPPEQSSMIFGAAGNNLTFNQFSDENNLVVDPRGYSAIIDGEAATFLKKGDKRLMLNTKVANVTYSDHGVTVHNEDGSCVSAAYAICTFSLGVLQSDAVQWQPELPAWKATSVQKFGMGTYTKIFFQFNETFWPSDTQYFLYASPSARGYWALWQSLSTEGFLPGSNIIFATVTNDQSYRIEQLSDEAAKQEGLAVLRQMFPDKHVPEPTAFTFPRWTKTEWSYGSYSNWPVGTTLEMHQNLRANVGRLWFAGEATSAEYFGFLHGAWFEGREAGEQVAGLLQNRCVKVYDGKEMCGARTRYEDLHGTSPLHHYNLLNGWATSSFYASKRKREAEAISTNSEGEYTAHGCGASPNVCVDAILLVQDARPSITRRAVGTIRPSETPARRRSCNLYKCPARGAKNERRQHSHRQLSIMVAIKISLALLCLGVAAKDYHFDGSAASNGDGSESSPFNTLAGVRDLHLSPGDNILLRRGTNFTQALELRAGGSATSPITIQPYGDNGSARPVVAAQPAQLSSILIDSVSHVVVQDIEVTNRGDNKTARRGVYVYAKDAGEVKGITLRGLYIHNVEGYMPSTTTGGLPVGKYANASGGIVIEAAGNSTPTYFTDVLVEDNVIEAVGRQGIYTWTNWCRRDALAQFWYTLCTQNWYPSTGLRIRGNRLTNIGGDGIVVKGHVGALTEGNRVTTFNNGSGGNNAGIWAANSDDSVFRRNVVSGGKTTKDGMSYDVDHSTSGTVFEYNVSHDNEGGFFLLCPYDKPTRNFTIRYNLSVNDRARVFQICSGNLVGGKIYKNTVIVGDGLSPQLVTAPKGLSLDVLLADNIVRKSGAGRVGWTLDSPQFNVTRNAFYGAIDTYAGAVGSVTAAPGLAAPGLRGPNAYRLLTGSPALGSAIDVSGDAQADFFGNPTAAHKNLGFYSGGGTNVPQWISAFDDGSLSGWSTTGAVSVVADPAGDLGKSVQVAAGGTLTRGVTAAPSLRLDARVRVSRAGSGASVSLGTHSVSLGGVVPADVGAWLVLELTVTAAGASAVLDGKPVTVATKTGGSGVAIAAGQATLFVDDVFVIRDPGLKSMVHRRDSIYPRPFTLVGFSTGASLCARPRRYLAASAPPERGGLGQSRLLFVNIIDPWQRGTMATSNGIITLRRHDLDNLRTFLTGLVVVHHTSCCYGGPGDGPYASPLAATASSAATAPLLYLNAFDQSFFMGLFFWISGRVSAQSLRRADATTRTRWGFVRSKLLRLGLPSVAYTLVVHPAVLVAALPSWTPASVGRRLADYFATVNGVKGPVWYTANLLLLDLAAALTVPNQARRSSSCGAGESAKEQQPTDRSAPRRLPFWYDVARRWGWVGVAGASFLVRLRYPVGATIKPIALQPCYAAQYIFAYAMGFASLGLEPTFTGPFAPDPAPADRVPSAAGRRLITASLVSLASLPLIWLLPRLLTSGAHSAPHAPQGIEMASVLGGWNLYALLHAVWNEASFVLVGPALMAYFEASHGAAATSALFQAKDSYGAFLLHMAVSVLVEKALDALLTSRPFGALVNCAAWRASGMVVMTGVAGALNVVGSFATAKFLLSKLPVLRRIV</sequence>
<dbReference type="InterPro" id="IPR006626">
    <property type="entry name" value="PbH1"/>
</dbReference>
<feature type="domain" description="Right handed beta helix" evidence="4">
    <location>
        <begin position="811"/>
        <end position="952"/>
    </location>
</feature>
<dbReference type="SMART" id="SM00710">
    <property type="entry name" value="PbH1"/>
    <property type="match status" value="7"/>
</dbReference>
<dbReference type="InterPro" id="IPR050281">
    <property type="entry name" value="Flavin_monoamine_oxidase"/>
</dbReference>
<evidence type="ECO:0000256" key="1">
    <source>
        <dbReference type="SAM" id="MobiDB-lite"/>
    </source>
</evidence>
<dbReference type="EMBL" id="JAWRVI010000004">
    <property type="protein sequence ID" value="KAK4093949.1"/>
    <property type="molecule type" value="Genomic_DNA"/>
</dbReference>
<dbReference type="SUPFAM" id="SSF54373">
    <property type="entry name" value="FAD-linked reductases, C-terminal domain"/>
    <property type="match status" value="1"/>
</dbReference>
<organism evidence="5 6">
    <name type="scientific">Purpureocillium lilacinum</name>
    <name type="common">Paecilomyces lilacinus</name>
    <dbReference type="NCBI Taxonomy" id="33203"/>
    <lineage>
        <taxon>Eukaryota</taxon>
        <taxon>Fungi</taxon>
        <taxon>Dikarya</taxon>
        <taxon>Ascomycota</taxon>
        <taxon>Pezizomycotina</taxon>
        <taxon>Sordariomycetes</taxon>
        <taxon>Hypocreomycetidae</taxon>
        <taxon>Hypocreales</taxon>
        <taxon>Ophiocordycipitaceae</taxon>
        <taxon>Purpureocillium</taxon>
    </lineage>
</organism>
<dbReference type="InterPro" id="IPR039448">
    <property type="entry name" value="Beta_helix"/>
</dbReference>
<dbReference type="InterPro" id="IPR012334">
    <property type="entry name" value="Pectin_lyas_fold"/>
</dbReference>
<feature type="domain" description="Acyltransferase 3" evidence="3">
    <location>
        <begin position="1300"/>
        <end position="1709"/>
    </location>
</feature>
<dbReference type="InterPro" id="IPR002937">
    <property type="entry name" value="Amino_oxidase"/>
</dbReference>
<evidence type="ECO:0000313" key="6">
    <source>
        <dbReference type="Proteomes" id="UP001287286"/>
    </source>
</evidence>
<proteinExistence type="predicted"/>
<reference evidence="5 6" key="1">
    <citation type="journal article" date="2024" name="Microbiol. Resour. Announc.">
        <title>Genome annotations for the ascomycete fungi Trichoderma harzianum, Trichoderma aggressivum, and Purpureocillium lilacinum.</title>
        <authorList>
            <person name="Beijen E.P.W."/>
            <person name="Ohm R.A."/>
        </authorList>
    </citation>
    <scope>NUCLEOTIDE SEQUENCE [LARGE SCALE GENOMIC DNA]</scope>
    <source>
        <strain evidence="5 6">CBS 150709</strain>
    </source>
</reference>
<dbReference type="Gene3D" id="3.50.50.60">
    <property type="entry name" value="FAD/NAD(P)-binding domain"/>
    <property type="match status" value="1"/>
</dbReference>
<comment type="caution">
    <text evidence="5">The sequence shown here is derived from an EMBL/GenBank/DDBJ whole genome shotgun (WGS) entry which is preliminary data.</text>
</comment>
<dbReference type="Pfam" id="PF01757">
    <property type="entry name" value="Acyl_transf_3"/>
    <property type="match status" value="1"/>
</dbReference>
<dbReference type="InterPro" id="IPR011050">
    <property type="entry name" value="Pectin_lyase_fold/virulence"/>
</dbReference>
<evidence type="ECO:0000313" key="5">
    <source>
        <dbReference type="EMBL" id="KAK4093949.1"/>
    </source>
</evidence>
<protein>
    <submittedName>
        <fullName evidence="5">CAZyme family GH136</fullName>
    </submittedName>
</protein>